<name>A0A426K0K4_9PSEU</name>
<dbReference type="InterPro" id="IPR017853">
    <property type="entry name" value="GH"/>
</dbReference>
<accession>A0A426K0K4</accession>
<dbReference type="Proteomes" id="UP000274515">
    <property type="component" value="Unassembled WGS sequence"/>
</dbReference>
<feature type="region of interest" description="Disordered" evidence="4">
    <location>
        <begin position="1"/>
        <end position="33"/>
    </location>
</feature>
<keyword evidence="7" id="KW-1185">Reference proteome</keyword>
<sequence>MLAGDRCAWPAPRSPDRGPQDDGRLRSAGERFPPDGRRAVVTALPWLRVDGSRIVDETGAPVVLTGVGLGGWMNMENFITGHPGPEQLVRAALRDTMGRESYEAFFDEFLHGFFGPDDAAHLASLGVNSVRIPVNYRHFEDDDRPSEIQESGFAHLDRVIDVLADHGIWSIIDLHALPGCQNQHWHSDNPTHVAAFWQHRHFQDRAVALWEAIADRYRDRPEVAGYNPVNEPADPSNERIGPFYQRLERAVRAVDARHVLFLDGNRYATDFSAFTEPLPNSIYTTHDYALPGIAAEATCYPGTTRGEHFDRDVLEKTFLRRTEFMRRTGTPIWIGEFGPLYPHGEPEPWRLQVLADQLEIYQEHGASWSLWTYKDIGLQGLVHARQDSPYLTRIADVLAAKRRLGVDSWGGTDAGVRDVLDPVDAVFDREFPDFQPYPWGKRKFTDVLVRHILLAEPLVGRFAERFTGITSAEARELARCFRHDQCAERTPLTSLLRHHLRGAG</sequence>
<evidence type="ECO:0000256" key="2">
    <source>
        <dbReference type="ARBA" id="ARBA00023295"/>
    </source>
</evidence>
<dbReference type="EMBL" id="RSAA01000005">
    <property type="protein sequence ID" value="RRO18878.1"/>
    <property type="molecule type" value="Genomic_DNA"/>
</dbReference>
<dbReference type="GO" id="GO:0008422">
    <property type="term" value="F:beta-glucosidase activity"/>
    <property type="evidence" value="ECO:0007669"/>
    <property type="project" value="TreeGrafter"/>
</dbReference>
<dbReference type="FunFam" id="3.20.20.80:FF:000130">
    <property type="entry name" value="Endoglucanase C"/>
    <property type="match status" value="1"/>
</dbReference>
<gene>
    <name evidence="6" type="ORF">EIL87_05030</name>
</gene>
<evidence type="ECO:0000256" key="4">
    <source>
        <dbReference type="SAM" id="MobiDB-lite"/>
    </source>
</evidence>
<feature type="compositionally biased region" description="Basic and acidic residues" evidence="4">
    <location>
        <begin position="14"/>
        <end position="33"/>
    </location>
</feature>
<dbReference type="AlphaFoldDB" id="A0A426K0K4"/>
<dbReference type="Gene3D" id="3.20.20.80">
    <property type="entry name" value="Glycosidases"/>
    <property type="match status" value="1"/>
</dbReference>
<organism evidence="6 7">
    <name type="scientific">Saccharopolyspora rhizosphaerae</name>
    <dbReference type="NCBI Taxonomy" id="2492662"/>
    <lineage>
        <taxon>Bacteria</taxon>
        <taxon>Bacillati</taxon>
        <taxon>Actinomycetota</taxon>
        <taxon>Actinomycetes</taxon>
        <taxon>Pseudonocardiales</taxon>
        <taxon>Pseudonocardiaceae</taxon>
        <taxon>Saccharopolyspora</taxon>
    </lineage>
</organism>
<evidence type="ECO:0000256" key="3">
    <source>
        <dbReference type="RuleBase" id="RU361153"/>
    </source>
</evidence>
<evidence type="ECO:0000256" key="1">
    <source>
        <dbReference type="ARBA" id="ARBA00022801"/>
    </source>
</evidence>
<keyword evidence="1 3" id="KW-0378">Hydrolase</keyword>
<dbReference type="PANTHER" id="PTHR31297">
    <property type="entry name" value="GLUCAN ENDO-1,6-BETA-GLUCOSIDASE B"/>
    <property type="match status" value="1"/>
</dbReference>
<dbReference type="PANTHER" id="PTHR31297:SF13">
    <property type="entry name" value="PUTATIVE-RELATED"/>
    <property type="match status" value="1"/>
</dbReference>
<comment type="similarity">
    <text evidence="3">Belongs to the glycosyl hydrolase 5 (cellulase A) family.</text>
</comment>
<evidence type="ECO:0000313" key="7">
    <source>
        <dbReference type="Proteomes" id="UP000274515"/>
    </source>
</evidence>
<evidence type="ECO:0000313" key="6">
    <source>
        <dbReference type="EMBL" id="RRO18878.1"/>
    </source>
</evidence>
<evidence type="ECO:0000259" key="5">
    <source>
        <dbReference type="Pfam" id="PF00150"/>
    </source>
</evidence>
<dbReference type="OrthoDB" id="4902692at2"/>
<dbReference type="SUPFAM" id="SSF51445">
    <property type="entry name" value="(Trans)glycosidases"/>
    <property type="match status" value="1"/>
</dbReference>
<reference evidence="6 7" key="1">
    <citation type="submission" date="2018-11" db="EMBL/GenBank/DDBJ databases">
        <title>Saccharopolyspora rhizosphaerae sp. nov., an actinomycete isolated from rhizosphere soil in Thailand.</title>
        <authorList>
            <person name="Intra B."/>
            <person name="Euanorasetr J."/>
            <person name="Take A."/>
            <person name="Inahashi Y."/>
            <person name="Mori M."/>
            <person name="Panbangred W."/>
            <person name="Matsumoto A."/>
        </authorList>
    </citation>
    <scope>NUCLEOTIDE SEQUENCE [LARGE SCALE GENOMIC DNA]</scope>
    <source>
        <strain evidence="6 7">H219</strain>
    </source>
</reference>
<dbReference type="Pfam" id="PF00150">
    <property type="entry name" value="Cellulase"/>
    <property type="match status" value="1"/>
</dbReference>
<proteinExistence type="inferred from homology"/>
<protein>
    <submittedName>
        <fullName evidence="6">Glycoside hydrolase family 5 protein</fullName>
    </submittedName>
</protein>
<dbReference type="GO" id="GO:0009986">
    <property type="term" value="C:cell surface"/>
    <property type="evidence" value="ECO:0007669"/>
    <property type="project" value="TreeGrafter"/>
</dbReference>
<comment type="caution">
    <text evidence="6">The sequence shown here is derived from an EMBL/GenBank/DDBJ whole genome shotgun (WGS) entry which is preliminary data.</text>
</comment>
<dbReference type="GO" id="GO:0005576">
    <property type="term" value="C:extracellular region"/>
    <property type="evidence" value="ECO:0007669"/>
    <property type="project" value="TreeGrafter"/>
</dbReference>
<dbReference type="GO" id="GO:0009251">
    <property type="term" value="P:glucan catabolic process"/>
    <property type="evidence" value="ECO:0007669"/>
    <property type="project" value="TreeGrafter"/>
</dbReference>
<feature type="domain" description="Glycoside hydrolase family 5" evidence="5">
    <location>
        <begin position="120"/>
        <end position="374"/>
    </location>
</feature>
<keyword evidence="2 3" id="KW-0326">Glycosidase</keyword>
<dbReference type="InterPro" id="IPR050386">
    <property type="entry name" value="Glycosyl_hydrolase_5"/>
</dbReference>
<dbReference type="InterPro" id="IPR001547">
    <property type="entry name" value="Glyco_hydro_5"/>
</dbReference>